<protein>
    <recommendedName>
        <fullName evidence="2">CCHC-type domain-containing protein</fullName>
    </recommendedName>
</protein>
<dbReference type="InterPro" id="IPR001878">
    <property type="entry name" value="Znf_CCHC"/>
</dbReference>
<dbReference type="PANTHER" id="PTHR31286">
    <property type="entry name" value="GLYCINE-RICH CELL WALL STRUCTURAL PROTEIN 1.8-LIKE"/>
    <property type="match status" value="1"/>
</dbReference>
<gene>
    <name evidence="3" type="ORF">EZV62_002240</name>
</gene>
<evidence type="ECO:0000259" key="2">
    <source>
        <dbReference type="PROSITE" id="PS50158"/>
    </source>
</evidence>
<name>A0A5C7IWJ4_9ROSI</name>
<dbReference type="InterPro" id="IPR040256">
    <property type="entry name" value="At4g02000-like"/>
</dbReference>
<keyword evidence="1" id="KW-0479">Metal-binding</keyword>
<dbReference type="Proteomes" id="UP000323000">
    <property type="component" value="Chromosome 1"/>
</dbReference>
<organism evidence="3 4">
    <name type="scientific">Acer yangbiense</name>
    <dbReference type="NCBI Taxonomy" id="1000413"/>
    <lineage>
        <taxon>Eukaryota</taxon>
        <taxon>Viridiplantae</taxon>
        <taxon>Streptophyta</taxon>
        <taxon>Embryophyta</taxon>
        <taxon>Tracheophyta</taxon>
        <taxon>Spermatophyta</taxon>
        <taxon>Magnoliopsida</taxon>
        <taxon>eudicotyledons</taxon>
        <taxon>Gunneridae</taxon>
        <taxon>Pentapetalae</taxon>
        <taxon>rosids</taxon>
        <taxon>malvids</taxon>
        <taxon>Sapindales</taxon>
        <taxon>Sapindaceae</taxon>
        <taxon>Hippocastanoideae</taxon>
        <taxon>Acereae</taxon>
        <taxon>Acer</taxon>
    </lineage>
</organism>
<dbReference type="Pfam" id="PF14111">
    <property type="entry name" value="DUF4283"/>
    <property type="match status" value="1"/>
</dbReference>
<proteinExistence type="predicted"/>
<dbReference type="SUPFAM" id="SSF56219">
    <property type="entry name" value="DNase I-like"/>
    <property type="match status" value="1"/>
</dbReference>
<keyword evidence="1" id="KW-0862">Zinc</keyword>
<dbReference type="GO" id="GO:0008270">
    <property type="term" value="F:zinc ion binding"/>
    <property type="evidence" value="ECO:0007669"/>
    <property type="project" value="UniProtKB-KW"/>
</dbReference>
<dbReference type="PROSITE" id="PS50158">
    <property type="entry name" value="ZF_CCHC"/>
    <property type="match status" value="1"/>
</dbReference>
<dbReference type="AlphaFoldDB" id="A0A5C7IWJ4"/>
<dbReference type="OrthoDB" id="1746383at2759"/>
<dbReference type="InterPro" id="IPR025836">
    <property type="entry name" value="Zn_knuckle_CX2CX4HX4C"/>
</dbReference>
<dbReference type="PANTHER" id="PTHR31286:SF167">
    <property type="entry name" value="OS09G0268800 PROTEIN"/>
    <property type="match status" value="1"/>
</dbReference>
<dbReference type="InterPro" id="IPR005135">
    <property type="entry name" value="Endo/exonuclease/phosphatase"/>
</dbReference>
<dbReference type="GO" id="GO:0003824">
    <property type="term" value="F:catalytic activity"/>
    <property type="evidence" value="ECO:0007669"/>
    <property type="project" value="InterPro"/>
</dbReference>
<dbReference type="EMBL" id="VAHF01000001">
    <property type="protein sequence ID" value="TXG73661.1"/>
    <property type="molecule type" value="Genomic_DNA"/>
</dbReference>
<dbReference type="InterPro" id="IPR025558">
    <property type="entry name" value="DUF4283"/>
</dbReference>
<keyword evidence="4" id="KW-1185">Reference proteome</keyword>
<dbReference type="Gene3D" id="3.60.10.10">
    <property type="entry name" value="Endonuclease/exonuclease/phosphatase"/>
    <property type="match status" value="1"/>
</dbReference>
<comment type="caution">
    <text evidence="3">The sequence shown here is derived from an EMBL/GenBank/DDBJ whole genome shotgun (WGS) entry which is preliminary data.</text>
</comment>
<sequence length="661" mass="75500">MSEAEIAKLYENLSLADEDVAVHEMAEEVKIDGVEDVERCLVGKVLAEKKVNRDAFKGLIEQIWNPFGHVEIELVGDNIFMFYFINSEDRNKVWHRGPWHFGNSLIVLEKPAGTWKFIRVNVRIDISKPLKRWLKLKLGKTEEVTRVNLKYERLPEFCFTCGRIGHGIKGCMDEEARKTALEGSPNKFGSWLKATISDRSKLRGNVQAYGSSSDRTRISKFEQPAQTAPIKLDQVVNLSPAQDGVSSVQPMEAEPSQSLLTSKKKIAKHWKRAAREVKKQPLVGLISSPLHRILEINKQSRKSPKDGFCWRFFRFYGDPVSSRRKFLWALLRRLREVDNLPWVCAGDFNEILGMSEKEGGSAKSFSDMYNFRQIVDNCNLFDLGFTGPKYTWNNKKDGSNNIQERLDRFLANDLRRDNFSNVNMTHLGFDLSNYCPILLKSDRNSKVFHAKATARKKKNFISNLMDLESNPQDTEDVFHSLAFCFNSNALSLVCMLVWVVWENRNSFVNNGKANVPERVVARAVNFLAEFKNSLEKIDDCGWLLMIDGCQGNKIFGWRREISIESGEQYDLQLHRIDRDLSDGDGDRADLNRMVEFLRSASHESPPSDGDPLISLHRWCDLHHGMQIDRYSPSNGALEICISFVSTTMEIVRSLSDGGNLP</sequence>
<evidence type="ECO:0000313" key="3">
    <source>
        <dbReference type="EMBL" id="TXG73661.1"/>
    </source>
</evidence>
<dbReference type="InterPro" id="IPR036691">
    <property type="entry name" value="Endo/exonu/phosph_ase_sf"/>
</dbReference>
<dbReference type="Pfam" id="PF14392">
    <property type="entry name" value="zf-CCHC_4"/>
    <property type="match status" value="1"/>
</dbReference>
<dbReference type="GO" id="GO:0003676">
    <property type="term" value="F:nucleic acid binding"/>
    <property type="evidence" value="ECO:0007669"/>
    <property type="project" value="InterPro"/>
</dbReference>
<reference evidence="4" key="1">
    <citation type="journal article" date="2019" name="Gigascience">
        <title>De novo genome assembly of the endangered Acer yangbiense, a plant species with extremely small populations endemic to Yunnan Province, China.</title>
        <authorList>
            <person name="Yang J."/>
            <person name="Wariss H.M."/>
            <person name="Tao L."/>
            <person name="Zhang R."/>
            <person name="Yun Q."/>
            <person name="Hollingsworth P."/>
            <person name="Dao Z."/>
            <person name="Luo G."/>
            <person name="Guo H."/>
            <person name="Ma Y."/>
            <person name="Sun W."/>
        </authorList>
    </citation>
    <scope>NUCLEOTIDE SEQUENCE [LARGE SCALE GENOMIC DNA]</scope>
    <source>
        <strain evidence="4">cv. Malutang</strain>
    </source>
</reference>
<keyword evidence="1" id="KW-0863">Zinc-finger</keyword>
<accession>A0A5C7IWJ4</accession>
<evidence type="ECO:0000313" key="4">
    <source>
        <dbReference type="Proteomes" id="UP000323000"/>
    </source>
</evidence>
<feature type="domain" description="CCHC-type" evidence="2">
    <location>
        <begin position="158"/>
        <end position="171"/>
    </location>
</feature>
<evidence type="ECO:0000256" key="1">
    <source>
        <dbReference type="PROSITE-ProRule" id="PRU00047"/>
    </source>
</evidence>
<dbReference type="Pfam" id="PF03372">
    <property type="entry name" value="Exo_endo_phos"/>
    <property type="match status" value="1"/>
</dbReference>